<evidence type="ECO:0000313" key="2">
    <source>
        <dbReference type="Proteomes" id="UP000299102"/>
    </source>
</evidence>
<name>A0A4C1Y946_EUMVA</name>
<protein>
    <submittedName>
        <fullName evidence="1">Uncharacterized protein</fullName>
    </submittedName>
</protein>
<proteinExistence type="predicted"/>
<reference evidence="1 2" key="1">
    <citation type="journal article" date="2019" name="Commun. Biol.">
        <title>The bagworm genome reveals a unique fibroin gene that provides high tensile strength.</title>
        <authorList>
            <person name="Kono N."/>
            <person name="Nakamura H."/>
            <person name="Ohtoshi R."/>
            <person name="Tomita M."/>
            <person name="Numata K."/>
            <person name="Arakawa K."/>
        </authorList>
    </citation>
    <scope>NUCLEOTIDE SEQUENCE [LARGE SCALE GENOMIC DNA]</scope>
</reference>
<evidence type="ECO:0000313" key="1">
    <source>
        <dbReference type="EMBL" id="GBP71119.1"/>
    </source>
</evidence>
<dbReference type="Proteomes" id="UP000299102">
    <property type="component" value="Unassembled WGS sequence"/>
</dbReference>
<dbReference type="AlphaFoldDB" id="A0A4C1Y946"/>
<organism evidence="1 2">
    <name type="scientific">Eumeta variegata</name>
    <name type="common">Bagworm moth</name>
    <name type="synonym">Eumeta japonica</name>
    <dbReference type="NCBI Taxonomy" id="151549"/>
    <lineage>
        <taxon>Eukaryota</taxon>
        <taxon>Metazoa</taxon>
        <taxon>Ecdysozoa</taxon>
        <taxon>Arthropoda</taxon>
        <taxon>Hexapoda</taxon>
        <taxon>Insecta</taxon>
        <taxon>Pterygota</taxon>
        <taxon>Neoptera</taxon>
        <taxon>Endopterygota</taxon>
        <taxon>Lepidoptera</taxon>
        <taxon>Glossata</taxon>
        <taxon>Ditrysia</taxon>
        <taxon>Tineoidea</taxon>
        <taxon>Psychidae</taxon>
        <taxon>Oiketicinae</taxon>
        <taxon>Eumeta</taxon>
    </lineage>
</organism>
<comment type="caution">
    <text evidence="1">The sequence shown here is derived from an EMBL/GenBank/DDBJ whole genome shotgun (WGS) entry which is preliminary data.</text>
</comment>
<accession>A0A4C1Y946</accession>
<dbReference type="OrthoDB" id="10026202at2759"/>
<sequence length="128" mass="14416">MKVKSGVRLVSAVAANSRWALAADVKPRAATVTATRLDQPLASVDPTEISTSPIDMSIILNKEHPYRWPLTSYTTERASGIRSISVFSPQCHEEFVFSEFGEWVNKQKQNTTFSYFLPISVDFAYRTR</sequence>
<gene>
    <name evidence="1" type="ORF">EVAR_37213_1</name>
</gene>
<dbReference type="EMBL" id="BGZK01001098">
    <property type="protein sequence ID" value="GBP71119.1"/>
    <property type="molecule type" value="Genomic_DNA"/>
</dbReference>
<keyword evidence="2" id="KW-1185">Reference proteome</keyword>